<evidence type="ECO:0000313" key="4">
    <source>
        <dbReference type="EMBL" id="TWS26053.1"/>
    </source>
</evidence>
<dbReference type="Pfam" id="PF19278">
    <property type="entry name" value="Hydant_A_C"/>
    <property type="match status" value="1"/>
</dbReference>
<dbReference type="EMBL" id="VIGV01000001">
    <property type="protein sequence ID" value="TWS26053.1"/>
    <property type="molecule type" value="Genomic_DNA"/>
</dbReference>
<dbReference type="RefSeq" id="WP_146430614.1">
    <property type="nucleotide sequence ID" value="NZ_VIGV01000001.1"/>
</dbReference>
<dbReference type="Proteomes" id="UP000319792">
    <property type="component" value="Unassembled WGS sequence"/>
</dbReference>
<dbReference type="SUPFAM" id="SSF53067">
    <property type="entry name" value="Actin-like ATPase domain"/>
    <property type="match status" value="1"/>
</dbReference>
<gene>
    <name evidence="4" type="ORF">FK268_02040</name>
</gene>
<evidence type="ECO:0000313" key="5">
    <source>
        <dbReference type="Proteomes" id="UP000319792"/>
    </source>
</evidence>
<name>A0A5C5RU98_9ACTN</name>
<accession>A0A5C5RU98</accession>
<sequence length="719" mass="75670">MGYVIGVDVGGTFTDAVLDDGNGMVVAGKAPSTPPDYSGGVMDVLEVLAEQLGQSVEDMLANTHHIAHGTTSSLNALVMNKVPDIGFLTTKGHRDSIYIMNVEGRYLGRAPEELQDPIGQSKSHGLVRKRHALEVTERVDRDGRVVVPLNEDEVRAAVRTLIDDGITAIAVSLLWSFRNPAHEQRIREIAHEIDPTLFVAISSEVSPRIREFARNATTIMSTQIGPGLRDYLGELEGRLREKKLAGPLLVMQSNGGAVAAAEAPGNAISTVGSVLTGGVVGAVSLGEQLGHRNIIATDAGGTTFLAGLVVDGEPVRSSTTIINHHPINVPTLEVHAIGSGGGAIAWLDAGGNLQIGPHSAQAVPGPACYGAGGTEPTNTDANLVLGIIPERGLLGGRRALDVSLAREAIRTRIAEPLGLTVEEAAAAIYEVQNAQTGDLLRKTVVEAGHDPRDFIVYAFGGSGPAHCGLYAQEIGATDVVVPLGQVASAFSAYGLASSDIVLAKEMSDPAALPLDPQRVQRNFEQLEEQVRTMLDRQGLHFSSVEIEREIDMRYSMQLAEVATPIPSGDLTAQDLAEASDKFEAKYADLYGAGSGFREAGIQAITYRVRGTGVLPFSPTLPPMEEAASADASEALTGTRKVCLGASRGYVDTDIYDYTRLRAGHVLRGPAVIEVPTTTVVVPHDTTGTIDKLGNLHIAVDRPETTVAPAGSIDAALVGA</sequence>
<evidence type="ECO:0000259" key="3">
    <source>
        <dbReference type="Pfam" id="PF19278"/>
    </source>
</evidence>
<dbReference type="Pfam" id="PF05378">
    <property type="entry name" value="Hydant_A_N"/>
    <property type="match status" value="1"/>
</dbReference>
<dbReference type="AlphaFoldDB" id="A0A5C5RU98"/>
<dbReference type="GO" id="GO:0017168">
    <property type="term" value="F:5-oxoprolinase (ATP-hydrolyzing) activity"/>
    <property type="evidence" value="ECO:0007669"/>
    <property type="project" value="TreeGrafter"/>
</dbReference>
<organism evidence="4 5">
    <name type="scientific">Tsukamurella sputi</name>
    <dbReference type="NCBI Taxonomy" id="2591848"/>
    <lineage>
        <taxon>Bacteria</taxon>
        <taxon>Bacillati</taxon>
        <taxon>Actinomycetota</taxon>
        <taxon>Actinomycetes</taxon>
        <taxon>Mycobacteriales</taxon>
        <taxon>Tsukamurellaceae</taxon>
        <taxon>Tsukamurella</taxon>
    </lineage>
</organism>
<dbReference type="PANTHER" id="PTHR11365">
    <property type="entry name" value="5-OXOPROLINASE RELATED"/>
    <property type="match status" value="1"/>
</dbReference>
<proteinExistence type="predicted"/>
<dbReference type="InterPro" id="IPR045079">
    <property type="entry name" value="Oxoprolinase-like"/>
</dbReference>
<dbReference type="Pfam" id="PF01968">
    <property type="entry name" value="Hydantoinase_A"/>
    <property type="match status" value="1"/>
</dbReference>
<keyword evidence="5" id="KW-1185">Reference proteome</keyword>
<dbReference type="GO" id="GO:0006749">
    <property type="term" value="P:glutathione metabolic process"/>
    <property type="evidence" value="ECO:0007669"/>
    <property type="project" value="TreeGrafter"/>
</dbReference>
<feature type="domain" description="Hydantoinase/oxoprolinase N-terminal" evidence="2">
    <location>
        <begin position="5"/>
        <end position="193"/>
    </location>
</feature>
<reference evidence="4 5" key="1">
    <citation type="submission" date="2019-08" db="EMBL/GenBank/DDBJ databases">
        <title>Tsukamurella conjunctivitidis sp. nov., Tsukamurella assacharolytica sp. nov. and Tsukamurella sputae sp. nov. isolated from patients with conjunctivitis, bacteraemia (lymphoma) and respiratory infection (sputum) in Hong Kong.</title>
        <authorList>
            <person name="Fok K.M.N."/>
            <person name="Fong J.Y.H."/>
        </authorList>
    </citation>
    <scope>NUCLEOTIDE SEQUENCE [LARGE SCALE GENOMIC DNA]</scope>
    <source>
        <strain evidence="4 5">HKU70</strain>
    </source>
</reference>
<protein>
    <submittedName>
        <fullName evidence="4">Hydantoinase/oxoprolinase family protein</fullName>
    </submittedName>
</protein>
<dbReference type="OrthoDB" id="9768323at2"/>
<comment type="caution">
    <text evidence="4">The sequence shown here is derived from an EMBL/GenBank/DDBJ whole genome shotgun (WGS) entry which is preliminary data.</text>
</comment>
<dbReference type="GO" id="GO:0005829">
    <property type="term" value="C:cytosol"/>
    <property type="evidence" value="ECO:0007669"/>
    <property type="project" value="TreeGrafter"/>
</dbReference>
<evidence type="ECO:0000259" key="2">
    <source>
        <dbReference type="Pfam" id="PF05378"/>
    </source>
</evidence>
<feature type="domain" description="Acetophenone carboxylase-like C-terminal" evidence="3">
    <location>
        <begin position="517"/>
        <end position="696"/>
    </location>
</feature>
<evidence type="ECO:0000259" key="1">
    <source>
        <dbReference type="Pfam" id="PF01968"/>
    </source>
</evidence>
<feature type="domain" description="Hydantoinase A/oxoprolinase" evidence="1">
    <location>
        <begin position="214"/>
        <end position="501"/>
    </location>
</feature>
<dbReference type="InterPro" id="IPR049517">
    <property type="entry name" value="ACX-like_C"/>
</dbReference>
<dbReference type="InterPro" id="IPR043129">
    <property type="entry name" value="ATPase_NBD"/>
</dbReference>
<dbReference type="PANTHER" id="PTHR11365:SF23">
    <property type="entry name" value="HYPOTHETICAL 5-OXOPROLINASE (EUROFUNG)-RELATED"/>
    <property type="match status" value="1"/>
</dbReference>
<dbReference type="InterPro" id="IPR008040">
    <property type="entry name" value="Hydant_A_N"/>
</dbReference>
<dbReference type="InterPro" id="IPR002821">
    <property type="entry name" value="Hydantoinase_A"/>
</dbReference>